<dbReference type="AlphaFoldDB" id="A0A0C3PZ95"/>
<protein>
    <recommendedName>
        <fullName evidence="3">C2H2-type domain-containing protein</fullName>
    </recommendedName>
</protein>
<dbReference type="PROSITE" id="PS00028">
    <property type="entry name" value="ZINC_FINGER_C2H2_1"/>
    <property type="match status" value="1"/>
</dbReference>
<evidence type="ECO:0000256" key="2">
    <source>
        <dbReference type="SAM" id="MobiDB-lite"/>
    </source>
</evidence>
<reference evidence="5" key="2">
    <citation type="submission" date="2015-01" db="EMBL/GenBank/DDBJ databases">
        <title>Evolutionary Origins and Diversification of the Mycorrhizal Mutualists.</title>
        <authorList>
            <consortium name="DOE Joint Genome Institute"/>
            <consortium name="Mycorrhizal Genomics Consortium"/>
            <person name="Kohler A."/>
            <person name="Kuo A."/>
            <person name="Nagy L.G."/>
            <person name="Floudas D."/>
            <person name="Copeland A."/>
            <person name="Barry K.W."/>
            <person name="Cichocki N."/>
            <person name="Veneault-Fourrey C."/>
            <person name="LaButti K."/>
            <person name="Lindquist E.A."/>
            <person name="Lipzen A."/>
            <person name="Lundell T."/>
            <person name="Morin E."/>
            <person name="Murat C."/>
            <person name="Riley R."/>
            <person name="Ohm R."/>
            <person name="Sun H."/>
            <person name="Tunlid A."/>
            <person name="Henrissat B."/>
            <person name="Grigoriev I.V."/>
            <person name="Hibbett D.S."/>
            <person name="Martin F."/>
        </authorList>
    </citation>
    <scope>NUCLEOTIDE SEQUENCE [LARGE SCALE GENOMIC DNA]</scope>
    <source>
        <strain evidence="5">MUT 4182</strain>
    </source>
</reference>
<dbReference type="EMBL" id="KN823161">
    <property type="protein sequence ID" value="KIO20780.1"/>
    <property type="molecule type" value="Genomic_DNA"/>
</dbReference>
<feature type="region of interest" description="Disordered" evidence="2">
    <location>
        <begin position="73"/>
        <end position="102"/>
    </location>
</feature>
<feature type="region of interest" description="Disordered" evidence="2">
    <location>
        <begin position="264"/>
        <end position="348"/>
    </location>
</feature>
<evidence type="ECO:0000259" key="3">
    <source>
        <dbReference type="PROSITE" id="PS50157"/>
    </source>
</evidence>
<proteinExistence type="predicted"/>
<keyword evidence="5" id="KW-1185">Reference proteome</keyword>
<feature type="compositionally biased region" description="Polar residues" evidence="2">
    <location>
        <begin position="264"/>
        <end position="288"/>
    </location>
</feature>
<feature type="compositionally biased region" description="Basic and acidic residues" evidence="2">
    <location>
        <begin position="76"/>
        <end position="87"/>
    </location>
</feature>
<evidence type="ECO:0000256" key="1">
    <source>
        <dbReference type="PROSITE-ProRule" id="PRU00042"/>
    </source>
</evidence>
<name>A0A0C3PZ95_9AGAM</name>
<dbReference type="HOGENOM" id="CLU_797385_0_0_1"/>
<keyword evidence="1" id="KW-0479">Metal-binding</keyword>
<gene>
    <name evidence="4" type="ORF">M407DRAFT_29577</name>
</gene>
<dbReference type="OrthoDB" id="3300589at2759"/>
<reference evidence="4 5" key="1">
    <citation type="submission" date="2014-04" db="EMBL/GenBank/DDBJ databases">
        <authorList>
            <consortium name="DOE Joint Genome Institute"/>
            <person name="Kuo A."/>
            <person name="Girlanda M."/>
            <person name="Perotto S."/>
            <person name="Kohler A."/>
            <person name="Nagy L.G."/>
            <person name="Floudas D."/>
            <person name="Copeland A."/>
            <person name="Barry K.W."/>
            <person name="Cichocki N."/>
            <person name="Veneault-Fourrey C."/>
            <person name="LaButti K."/>
            <person name="Lindquist E.A."/>
            <person name="Lipzen A."/>
            <person name="Lundell T."/>
            <person name="Morin E."/>
            <person name="Murat C."/>
            <person name="Sun H."/>
            <person name="Tunlid A."/>
            <person name="Henrissat B."/>
            <person name="Grigoriev I.V."/>
            <person name="Hibbett D.S."/>
            <person name="Martin F."/>
            <person name="Nordberg H.P."/>
            <person name="Cantor M.N."/>
            <person name="Hua S.X."/>
        </authorList>
    </citation>
    <scope>NUCLEOTIDE SEQUENCE [LARGE SCALE GENOMIC DNA]</scope>
    <source>
        <strain evidence="4 5">MUT 4182</strain>
    </source>
</reference>
<dbReference type="PROSITE" id="PS50157">
    <property type="entry name" value="ZINC_FINGER_C2H2_2"/>
    <property type="match status" value="1"/>
</dbReference>
<dbReference type="GO" id="GO:0008270">
    <property type="term" value="F:zinc ion binding"/>
    <property type="evidence" value="ECO:0007669"/>
    <property type="project" value="UniProtKB-KW"/>
</dbReference>
<feature type="compositionally biased region" description="Polar residues" evidence="2">
    <location>
        <begin position="297"/>
        <end position="341"/>
    </location>
</feature>
<keyword evidence="1" id="KW-0862">Zinc</keyword>
<accession>A0A0C3PZ95</accession>
<organism evidence="4 5">
    <name type="scientific">Tulasnella calospora MUT 4182</name>
    <dbReference type="NCBI Taxonomy" id="1051891"/>
    <lineage>
        <taxon>Eukaryota</taxon>
        <taxon>Fungi</taxon>
        <taxon>Dikarya</taxon>
        <taxon>Basidiomycota</taxon>
        <taxon>Agaricomycotina</taxon>
        <taxon>Agaricomycetes</taxon>
        <taxon>Cantharellales</taxon>
        <taxon>Tulasnellaceae</taxon>
        <taxon>Tulasnella</taxon>
    </lineage>
</organism>
<sequence>MSYDALGLGRRRCPKCNLNFTSEENLELHQKIHPSLPNSQHESPIVYYRPFSNSRCNYEEHERIRQRSANLARQYRRTEPSTDEHAEASSPFPAPQGGLYHRLLTPTSSTHERLVGEFSSTRRRSSFWPYSVPATGEAVGSSGESRRRRLGRCAPTLRTPGRPRPQLDIWTEREPFSRSFAPESPFFEEPLPARVPTTSELSESVFDEDILPSSDHSAPWNPGTSSLGFWMTDDSISQMDDPYHLTPPRRRTGLARFAALTASIASSNSQQDPSDTTSELSLEMSRSPSPMPLPDTSIRQETTPAHNATLIPTATPSSISQAQLSDTASDLSLETSRSPTPISLPHGT</sequence>
<dbReference type="InterPro" id="IPR013087">
    <property type="entry name" value="Znf_C2H2_type"/>
</dbReference>
<evidence type="ECO:0000313" key="4">
    <source>
        <dbReference type="EMBL" id="KIO20780.1"/>
    </source>
</evidence>
<dbReference type="Proteomes" id="UP000054248">
    <property type="component" value="Unassembled WGS sequence"/>
</dbReference>
<keyword evidence="1" id="KW-0863">Zinc-finger</keyword>
<evidence type="ECO:0000313" key="5">
    <source>
        <dbReference type="Proteomes" id="UP000054248"/>
    </source>
</evidence>
<feature type="domain" description="C2H2-type" evidence="3">
    <location>
        <begin position="11"/>
        <end position="33"/>
    </location>
</feature>